<dbReference type="Proteomes" id="UP000807025">
    <property type="component" value="Unassembled WGS sequence"/>
</dbReference>
<feature type="compositionally biased region" description="Polar residues" evidence="1">
    <location>
        <begin position="116"/>
        <end position="131"/>
    </location>
</feature>
<evidence type="ECO:0000313" key="2">
    <source>
        <dbReference type="EMBL" id="KAF9497832.1"/>
    </source>
</evidence>
<organism evidence="2 3">
    <name type="scientific">Pleurotus eryngii</name>
    <name type="common">Boletus of the steppes</name>
    <dbReference type="NCBI Taxonomy" id="5323"/>
    <lineage>
        <taxon>Eukaryota</taxon>
        <taxon>Fungi</taxon>
        <taxon>Dikarya</taxon>
        <taxon>Basidiomycota</taxon>
        <taxon>Agaricomycotina</taxon>
        <taxon>Agaricomycetes</taxon>
        <taxon>Agaricomycetidae</taxon>
        <taxon>Agaricales</taxon>
        <taxon>Pleurotineae</taxon>
        <taxon>Pleurotaceae</taxon>
        <taxon>Pleurotus</taxon>
    </lineage>
</organism>
<protein>
    <submittedName>
        <fullName evidence="2">Uncharacterized protein</fullName>
    </submittedName>
</protein>
<evidence type="ECO:0000256" key="1">
    <source>
        <dbReference type="SAM" id="MobiDB-lite"/>
    </source>
</evidence>
<dbReference type="EMBL" id="MU154541">
    <property type="protein sequence ID" value="KAF9497832.1"/>
    <property type="molecule type" value="Genomic_DNA"/>
</dbReference>
<feature type="non-terminal residue" evidence="2">
    <location>
        <position position="206"/>
    </location>
</feature>
<reference evidence="2" key="1">
    <citation type="submission" date="2020-11" db="EMBL/GenBank/DDBJ databases">
        <authorList>
            <consortium name="DOE Joint Genome Institute"/>
            <person name="Ahrendt S."/>
            <person name="Riley R."/>
            <person name="Andreopoulos W."/>
            <person name="Labutti K."/>
            <person name="Pangilinan J."/>
            <person name="Ruiz-Duenas F.J."/>
            <person name="Barrasa J.M."/>
            <person name="Sanchez-Garcia M."/>
            <person name="Camarero S."/>
            <person name="Miyauchi S."/>
            <person name="Serrano A."/>
            <person name="Linde D."/>
            <person name="Babiker R."/>
            <person name="Drula E."/>
            <person name="Ayuso-Fernandez I."/>
            <person name="Pacheco R."/>
            <person name="Padilla G."/>
            <person name="Ferreira P."/>
            <person name="Barriuso J."/>
            <person name="Kellner H."/>
            <person name="Castanera R."/>
            <person name="Alfaro M."/>
            <person name="Ramirez L."/>
            <person name="Pisabarro A.G."/>
            <person name="Kuo A."/>
            <person name="Tritt A."/>
            <person name="Lipzen A."/>
            <person name="He G."/>
            <person name="Yan M."/>
            <person name="Ng V."/>
            <person name="Cullen D."/>
            <person name="Martin F."/>
            <person name="Rosso M.-N."/>
            <person name="Henrissat B."/>
            <person name="Hibbett D."/>
            <person name="Martinez A.T."/>
            <person name="Grigoriev I.V."/>
        </authorList>
    </citation>
    <scope>NUCLEOTIDE SEQUENCE</scope>
    <source>
        <strain evidence="2">ATCC 90797</strain>
    </source>
</reference>
<comment type="caution">
    <text evidence="2">The sequence shown here is derived from an EMBL/GenBank/DDBJ whole genome shotgun (WGS) entry which is preliminary data.</text>
</comment>
<dbReference type="OrthoDB" id="10332764at2759"/>
<gene>
    <name evidence="2" type="ORF">BDN71DRAFT_1588003</name>
</gene>
<accession>A0A9P6A0A3</accession>
<proteinExistence type="predicted"/>
<evidence type="ECO:0000313" key="3">
    <source>
        <dbReference type="Proteomes" id="UP000807025"/>
    </source>
</evidence>
<sequence length="206" mass="22854">MDAVFALDELDFDSESQLMGFSFPTVFENDATEDCLNAAFPTQSLLFSVEPTFAGEASELDSTELDFSMECDISNDAFEAGPLDAELETVNCFHRLYPQAEEYDDFDAYDSDDASMTSSGRSTPLSSFPSTPNNVAMSISEAGIDELQLKPSYRKEMDIISPEGGLFGECLAFPPIWQQPWNVSGRTSWRVLNGLQTSIPLRHRTH</sequence>
<name>A0A9P6A0A3_PLEER</name>
<keyword evidence="3" id="KW-1185">Reference proteome</keyword>
<feature type="region of interest" description="Disordered" evidence="1">
    <location>
        <begin position="109"/>
        <end position="131"/>
    </location>
</feature>
<dbReference type="AlphaFoldDB" id="A0A9P6A0A3"/>